<dbReference type="OrthoDB" id="3210850at2759"/>
<dbReference type="EMBL" id="JAAAIN010002211">
    <property type="protein sequence ID" value="KAG0295683.1"/>
    <property type="molecule type" value="Genomic_DNA"/>
</dbReference>
<comment type="caution">
    <text evidence="3">The sequence shown here is derived from an EMBL/GenBank/DDBJ whole genome shotgun (WGS) entry which is preliminary data.</text>
</comment>
<evidence type="ECO:0000256" key="1">
    <source>
        <dbReference type="SAM" id="MobiDB-lite"/>
    </source>
</evidence>
<feature type="compositionally biased region" description="Gly residues" evidence="1">
    <location>
        <begin position="294"/>
        <end position="303"/>
    </location>
</feature>
<dbReference type="AlphaFoldDB" id="A0A9P6QRD4"/>
<sequence length="361" mass="39708">MSLLVSNGSITIPSDSRKVPDADETISLLVSLGCITLMSALFGRKTAGTKMSNINYARGLVIALYLVSWVFSFMATQLVQTNDYNMVSCVLSIYTCIVFYAGSKIIIYLFLMEKVYVVTAVGRTRSDFYLYRINLMLMCPYLVIVALMIIFRVHKLNENGQCHIGLLRPAALPLILYDMFLSTWLTGLFIRPLISSKSLLQGPSKGRLREVARRTLVGALMALLLSSANIFTLVYFEGNERGLVCLSCCTADVTLNAITIHWVTSRGASQADENLHEKPSGGAGRMNRDHGHGNGHGNDGGGYVSHHLMSFSEKQVGPAQSHITVEAYVDEFHSDTYINNNNNNSNSNSDPSNGVSNRVII</sequence>
<evidence type="ECO:0000313" key="4">
    <source>
        <dbReference type="Proteomes" id="UP000823405"/>
    </source>
</evidence>
<evidence type="ECO:0000313" key="3">
    <source>
        <dbReference type="EMBL" id="KAG0295683.1"/>
    </source>
</evidence>
<evidence type="ECO:0000256" key="2">
    <source>
        <dbReference type="SAM" id="Phobius"/>
    </source>
</evidence>
<keyword evidence="2" id="KW-1133">Transmembrane helix</keyword>
<dbReference type="Proteomes" id="UP000823405">
    <property type="component" value="Unassembled WGS sequence"/>
</dbReference>
<proteinExistence type="predicted"/>
<feature type="transmembrane region" description="Helical" evidence="2">
    <location>
        <begin position="174"/>
        <end position="194"/>
    </location>
</feature>
<feature type="transmembrane region" description="Helical" evidence="2">
    <location>
        <begin position="91"/>
        <end position="112"/>
    </location>
</feature>
<feature type="region of interest" description="Disordered" evidence="1">
    <location>
        <begin position="339"/>
        <end position="361"/>
    </location>
</feature>
<dbReference type="PANTHER" id="PTHR38848">
    <property type="entry name" value="G-PROTEIN COUPLED RECEPTORS FAMILY 3 PROFILE DOMAIN-CONTAINING PROTEIN"/>
    <property type="match status" value="1"/>
</dbReference>
<accession>A0A9P6QRD4</accession>
<keyword evidence="2" id="KW-0472">Membrane</keyword>
<dbReference type="PANTHER" id="PTHR38848:SF3">
    <property type="entry name" value="G-PROTEIN COUPLED RECEPTORS FAMILY 3 PROFILE DOMAIN-CONTAINING PROTEIN"/>
    <property type="match status" value="1"/>
</dbReference>
<keyword evidence="4" id="KW-1185">Reference proteome</keyword>
<feature type="transmembrane region" description="Helical" evidence="2">
    <location>
        <begin position="215"/>
        <end position="236"/>
    </location>
</feature>
<feature type="region of interest" description="Disordered" evidence="1">
    <location>
        <begin position="269"/>
        <end position="304"/>
    </location>
</feature>
<feature type="transmembrane region" description="Helical" evidence="2">
    <location>
        <begin position="133"/>
        <end position="154"/>
    </location>
</feature>
<reference evidence="3" key="1">
    <citation type="journal article" date="2020" name="Fungal Divers.">
        <title>Resolving the Mortierellaceae phylogeny through synthesis of multi-gene phylogenetics and phylogenomics.</title>
        <authorList>
            <person name="Vandepol N."/>
            <person name="Liber J."/>
            <person name="Desiro A."/>
            <person name="Na H."/>
            <person name="Kennedy M."/>
            <person name="Barry K."/>
            <person name="Grigoriev I.V."/>
            <person name="Miller A.N."/>
            <person name="O'Donnell K."/>
            <person name="Stajich J.E."/>
            <person name="Bonito G."/>
        </authorList>
    </citation>
    <scope>NUCLEOTIDE SEQUENCE</scope>
    <source>
        <strain evidence="3">NVP60</strain>
    </source>
</reference>
<protein>
    <submittedName>
        <fullName evidence="3">Uncharacterized protein</fullName>
    </submittedName>
</protein>
<feature type="transmembrane region" description="Helical" evidence="2">
    <location>
        <begin position="55"/>
        <end position="79"/>
    </location>
</feature>
<gene>
    <name evidence="3" type="ORF">BGZ97_004759</name>
</gene>
<organism evidence="3 4">
    <name type="scientific">Linnemannia gamsii</name>
    <dbReference type="NCBI Taxonomy" id="64522"/>
    <lineage>
        <taxon>Eukaryota</taxon>
        <taxon>Fungi</taxon>
        <taxon>Fungi incertae sedis</taxon>
        <taxon>Mucoromycota</taxon>
        <taxon>Mortierellomycotina</taxon>
        <taxon>Mortierellomycetes</taxon>
        <taxon>Mortierellales</taxon>
        <taxon>Mortierellaceae</taxon>
        <taxon>Linnemannia</taxon>
    </lineage>
</organism>
<keyword evidence="2" id="KW-0812">Transmembrane</keyword>
<name>A0A9P6QRD4_9FUNG</name>
<feature type="transmembrane region" description="Helical" evidence="2">
    <location>
        <begin position="25"/>
        <end position="43"/>
    </location>
</feature>